<keyword evidence="4" id="KW-1185">Reference proteome</keyword>
<evidence type="ECO:0000313" key="2">
    <source>
        <dbReference type="EMBL" id="PPK51591.1"/>
    </source>
</evidence>
<gene>
    <name evidence="2" type="ORF">B0H24_10432</name>
    <name evidence="1" type="ORF">BY455_14213</name>
</gene>
<dbReference type="Proteomes" id="UP000239446">
    <property type="component" value="Unassembled WGS sequence"/>
</dbReference>
<dbReference type="Proteomes" id="UP000239648">
    <property type="component" value="Unassembled WGS sequence"/>
</dbReference>
<dbReference type="EMBL" id="PTIU01000043">
    <property type="protein sequence ID" value="PPK51591.1"/>
    <property type="molecule type" value="Genomic_DNA"/>
</dbReference>
<comment type="caution">
    <text evidence="2">The sequence shown here is derived from an EMBL/GenBank/DDBJ whole genome shotgun (WGS) entry which is preliminary data.</text>
</comment>
<evidence type="ECO:0000313" key="1">
    <source>
        <dbReference type="EMBL" id="PPK49928.1"/>
    </source>
</evidence>
<accession>A0A2S6G268</accession>
<dbReference type="EMBL" id="PTIT01000042">
    <property type="protein sequence ID" value="PPK49928.1"/>
    <property type="molecule type" value="Genomic_DNA"/>
</dbReference>
<sequence length="80" mass="9110">MDFLQVVLLLFAALWHLVLLTLGPALIKSTCFKDKVCNADVSLSLKTFLNIKYYNLLKNTMLPKAIDEFCAIPFIEGRFN</sequence>
<evidence type="ECO:0000313" key="4">
    <source>
        <dbReference type="Proteomes" id="UP000239648"/>
    </source>
</evidence>
<reference evidence="1 4" key="1">
    <citation type="submission" date="2018-02" db="EMBL/GenBank/DDBJ databases">
        <title>Deep subsurface shale carbon reservoir microbial communities from Ohio and West Virginia, USA.</title>
        <authorList>
            <person name="Wrighton K."/>
        </authorList>
    </citation>
    <scope>NUCLEOTIDE SEQUENCE [LARGE SCALE GENOMIC DNA]</scope>
    <source>
        <strain evidence="1 4">UTICA-S1B6</strain>
    </source>
</reference>
<reference evidence="2 3" key="2">
    <citation type="submission" date="2018-02" db="EMBL/GenBank/DDBJ databases">
        <title>Subsurface microbial communities from deep shales in Ohio and West Virginia, USA.</title>
        <authorList>
            <person name="Wrighton K."/>
        </authorList>
    </citation>
    <scope>NUCLEOTIDE SEQUENCE [LARGE SCALE GENOMIC DNA]</scope>
    <source>
        <strain evidence="2 3">UTICA-S1B9</strain>
    </source>
</reference>
<name>A0A2S6G268_9GAMM</name>
<protein>
    <submittedName>
        <fullName evidence="2">Uncharacterized protein</fullName>
    </submittedName>
</protein>
<proteinExistence type="predicted"/>
<organism evidence="2 3">
    <name type="scientific">Marinobacter persicus</name>
    <dbReference type="NCBI Taxonomy" id="930118"/>
    <lineage>
        <taxon>Bacteria</taxon>
        <taxon>Pseudomonadati</taxon>
        <taxon>Pseudomonadota</taxon>
        <taxon>Gammaproteobacteria</taxon>
        <taxon>Pseudomonadales</taxon>
        <taxon>Marinobacteraceae</taxon>
        <taxon>Marinobacter</taxon>
    </lineage>
</organism>
<dbReference type="AlphaFoldDB" id="A0A2S6G268"/>
<evidence type="ECO:0000313" key="3">
    <source>
        <dbReference type="Proteomes" id="UP000239446"/>
    </source>
</evidence>